<evidence type="ECO:0000313" key="1">
    <source>
        <dbReference type="EMBL" id="MBR7839496.1"/>
    </source>
</evidence>
<protein>
    <submittedName>
        <fullName evidence="1">Uncharacterized protein</fullName>
    </submittedName>
</protein>
<sequence>MSATYDVGKALMLDPKDGTITISGLKTRIGPRLRTDALPADLSPLVSRRSDHGNGWAWGSIEGLALAGQRCTLALGALRGHVVEVGWSLTVEGEDYSNGWPSQAALDKEISLGVAFLTGVFGPGPYTDPGGGPGYRKDLPWGEVWCGWDAKGGTCSSGLRYGPRR</sequence>
<dbReference type="Proteomes" id="UP000675781">
    <property type="component" value="Unassembled WGS sequence"/>
</dbReference>
<dbReference type="EMBL" id="JAGSOG010000464">
    <property type="protein sequence ID" value="MBR7839496.1"/>
    <property type="molecule type" value="Genomic_DNA"/>
</dbReference>
<comment type="caution">
    <text evidence="1">The sequence shown here is derived from an EMBL/GenBank/DDBJ whole genome shotgun (WGS) entry which is preliminary data.</text>
</comment>
<dbReference type="RefSeq" id="WP_212533927.1">
    <property type="nucleotide sequence ID" value="NZ_JAGSOG010000464.1"/>
</dbReference>
<name>A0A941EYJ8_9ACTN</name>
<evidence type="ECO:0000313" key="2">
    <source>
        <dbReference type="Proteomes" id="UP000675781"/>
    </source>
</evidence>
<gene>
    <name evidence="1" type="ORF">KDL01_39940</name>
</gene>
<accession>A0A941EYJ8</accession>
<keyword evidence="2" id="KW-1185">Reference proteome</keyword>
<dbReference type="AlphaFoldDB" id="A0A941EYJ8"/>
<organism evidence="1 2">
    <name type="scientific">Actinospica durhamensis</name>
    <dbReference type="NCBI Taxonomy" id="1508375"/>
    <lineage>
        <taxon>Bacteria</taxon>
        <taxon>Bacillati</taxon>
        <taxon>Actinomycetota</taxon>
        <taxon>Actinomycetes</taxon>
        <taxon>Catenulisporales</taxon>
        <taxon>Actinospicaceae</taxon>
        <taxon>Actinospica</taxon>
    </lineage>
</organism>
<reference evidence="1" key="1">
    <citation type="submission" date="2021-04" db="EMBL/GenBank/DDBJ databases">
        <title>Genome based classification of Actinospica acidithermotolerans sp. nov., an actinobacterium isolated from an Indonesian hot spring.</title>
        <authorList>
            <person name="Kusuma A.B."/>
            <person name="Putra K.E."/>
            <person name="Nafisah S."/>
            <person name="Loh J."/>
            <person name="Nouioui I."/>
            <person name="Goodfellow M."/>
        </authorList>
    </citation>
    <scope>NUCLEOTIDE SEQUENCE</scope>
    <source>
        <strain evidence="1">CSCA 57</strain>
    </source>
</reference>
<proteinExistence type="predicted"/>